<sequence>MKVSNSCKINYYNLFAKTIDQAKNFAIGPFYGYITNHIDKRIEWVSENINQLTPHTKREWLNHDPEFCLAQFLPEDKPYVLEALRFIGENYPSMSEAERKAVKVNVYARALNAKKKYTWIMIQVPDTYINEKNQVESSLYIVYDLPHFRIANQPFFSVIDHNNHEIQYHKQEEHRMMDTKPLMVSTREREILKLMAEGFNSPEISQKLFISYHTVENHKRNLRKKTNTRTSSALMVFAITHNLIFV</sequence>
<dbReference type="PROSITE" id="PS00622">
    <property type="entry name" value="HTH_LUXR_1"/>
    <property type="match status" value="1"/>
</dbReference>
<dbReference type="PROSITE" id="PS50043">
    <property type="entry name" value="HTH_LUXR_2"/>
    <property type="match status" value="1"/>
</dbReference>
<dbReference type="PANTHER" id="PTHR44688">
    <property type="entry name" value="DNA-BINDING TRANSCRIPTIONAL ACTIVATOR DEVR_DOSR"/>
    <property type="match status" value="1"/>
</dbReference>
<dbReference type="PANTHER" id="PTHR44688:SF16">
    <property type="entry name" value="DNA-BINDING TRANSCRIPTIONAL ACTIVATOR DEVR_DOSR"/>
    <property type="match status" value="1"/>
</dbReference>
<dbReference type="InterPro" id="IPR000792">
    <property type="entry name" value="Tscrpt_reg_LuxR_C"/>
</dbReference>
<keyword evidence="2" id="KW-0238">DNA-binding</keyword>
<dbReference type="Pfam" id="PF00196">
    <property type="entry name" value="GerE"/>
    <property type="match status" value="1"/>
</dbReference>
<evidence type="ECO:0000256" key="3">
    <source>
        <dbReference type="ARBA" id="ARBA00023163"/>
    </source>
</evidence>
<accession>A0ABU7I2U5</accession>
<evidence type="ECO:0000256" key="2">
    <source>
        <dbReference type="ARBA" id="ARBA00023125"/>
    </source>
</evidence>
<keyword evidence="3" id="KW-0804">Transcription</keyword>
<dbReference type="InterPro" id="IPR036388">
    <property type="entry name" value="WH-like_DNA-bd_sf"/>
</dbReference>
<dbReference type="Gene3D" id="1.10.10.10">
    <property type="entry name" value="Winged helix-like DNA-binding domain superfamily/Winged helix DNA-binding domain"/>
    <property type="match status" value="1"/>
</dbReference>
<dbReference type="Proteomes" id="UP001336835">
    <property type="component" value="Unassembled WGS sequence"/>
</dbReference>
<name>A0ABU7I2U5_9SPHI</name>
<feature type="domain" description="HTH luxR-type" evidence="4">
    <location>
        <begin position="177"/>
        <end position="242"/>
    </location>
</feature>
<gene>
    <name evidence="5" type="ORF">VRU48_01560</name>
</gene>
<reference evidence="5 6" key="1">
    <citation type="submission" date="2024-01" db="EMBL/GenBank/DDBJ databases">
        <title>Pedobacter sp. nov., isolated from fresh soil.</title>
        <authorList>
            <person name="Le N.T.T."/>
        </authorList>
    </citation>
    <scope>NUCLEOTIDE SEQUENCE [LARGE SCALE GENOMIC DNA]</scope>
    <source>
        <strain evidence="5 6">KR3-3</strain>
    </source>
</reference>
<dbReference type="RefSeq" id="WP_330106173.1">
    <property type="nucleotide sequence ID" value="NZ_JAZDQT010000001.1"/>
</dbReference>
<keyword evidence="6" id="KW-1185">Reference proteome</keyword>
<protein>
    <submittedName>
        <fullName evidence="5">Helix-turn-helix transcriptional regulator</fullName>
    </submittedName>
</protein>
<evidence type="ECO:0000313" key="5">
    <source>
        <dbReference type="EMBL" id="MEE1943773.1"/>
    </source>
</evidence>
<keyword evidence="1" id="KW-0805">Transcription regulation</keyword>
<dbReference type="CDD" id="cd06170">
    <property type="entry name" value="LuxR_C_like"/>
    <property type="match status" value="1"/>
</dbReference>
<dbReference type="SUPFAM" id="SSF46894">
    <property type="entry name" value="C-terminal effector domain of the bipartite response regulators"/>
    <property type="match status" value="1"/>
</dbReference>
<dbReference type="SMART" id="SM00421">
    <property type="entry name" value="HTH_LUXR"/>
    <property type="match status" value="1"/>
</dbReference>
<evidence type="ECO:0000313" key="6">
    <source>
        <dbReference type="Proteomes" id="UP001336835"/>
    </source>
</evidence>
<evidence type="ECO:0000259" key="4">
    <source>
        <dbReference type="PROSITE" id="PS50043"/>
    </source>
</evidence>
<dbReference type="Gene3D" id="3.30.450.20">
    <property type="entry name" value="PAS domain"/>
    <property type="match status" value="1"/>
</dbReference>
<comment type="caution">
    <text evidence="5">The sequence shown here is derived from an EMBL/GenBank/DDBJ whole genome shotgun (WGS) entry which is preliminary data.</text>
</comment>
<proteinExistence type="predicted"/>
<dbReference type="EMBL" id="JAZDQT010000001">
    <property type="protein sequence ID" value="MEE1943773.1"/>
    <property type="molecule type" value="Genomic_DNA"/>
</dbReference>
<evidence type="ECO:0000256" key="1">
    <source>
        <dbReference type="ARBA" id="ARBA00023015"/>
    </source>
</evidence>
<organism evidence="5 6">
    <name type="scientific">Pedobacter albus</name>
    <dbReference type="NCBI Taxonomy" id="3113905"/>
    <lineage>
        <taxon>Bacteria</taxon>
        <taxon>Pseudomonadati</taxon>
        <taxon>Bacteroidota</taxon>
        <taxon>Sphingobacteriia</taxon>
        <taxon>Sphingobacteriales</taxon>
        <taxon>Sphingobacteriaceae</taxon>
        <taxon>Pedobacter</taxon>
    </lineage>
</organism>
<dbReference type="PRINTS" id="PR00038">
    <property type="entry name" value="HTHLUXR"/>
</dbReference>
<dbReference type="InterPro" id="IPR016032">
    <property type="entry name" value="Sig_transdc_resp-reg_C-effctor"/>
</dbReference>